<accession>A0A0J6TFT3</accession>
<comment type="caution">
    <text evidence="2">The sequence shown here is derived from an EMBL/GenBank/DDBJ whole genome shotgun (WGS) entry which is preliminary data.</text>
</comment>
<feature type="chain" id="PRO_5005282071" evidence="1">
    <location>
        <begin position="23"/>
        <end position="116"/>
    </location>
</feature>
<sequence>MRGARRALPVLIGLALCGPAAAQDVDFPTFTPRAACGLERGAGADPASYRGCLSDERAARRTLRRSWARFPIEDRRSCRQESEIGGMPSYVGLLTCLQLADDALPLRPPPMPPVAR</sequence>
<dbReference type="RefSeq" id="WP_048449291.1">
    <property type="nucleotide sequence ID" value="NZ_JBNNPJ010000189.1"/>
</dbReference>
<evidence type="ECO:0000313" key="2">
    <source>
        <dbReference type="EMBL" id="KMO44543.1"/>
    </source>
</evidence>
<proteinExistence type="predicted"/>
<gene>
    <name evidence="2" type="ORF">VQ03_02565</name>
</gene>
<dbReference type="AlphaFoldDB" id="A0A0J6TFT3"/>
<dbReference type="EMBL" id="LABZ01000016">
    <property type="protein sequence ID" value="KMO44543.1"/>
    <property type="molecule type" value="Genomic_DNA"/>
</dbReference>
<dbReference type="PATRIC" id="fig|1187852.3.peg.1781"/>
<dbReference type="OrthoDB" id="7960860at2"/>
<feature type="signal peptide" evidence="1">
    <location>
        <begin position="1"/>
        <end position="22"/>
    </location>
</feature>
<name>A0A0J6TFT3_9HYPH</name>
<keyword evidence="3" id="KW-1185">Reference proteome</keyword>
<keyword evidence="1" id="KW-0732">Signal</keyword>
<dbReference type="Proteomes" id="UP000036449">
    <property type="component" value="Unassembled WGS sequence"/>
</dbReference>
<evidence type="ECO:0000256" key="1">
    <source>
        <dbReference type="SAM" id="SignalP"/>
    </source>
</evidence>
<protein>
    <submittedName>
        <fullName evidence="2">Uncharacterized protein</fullName>
    </submittedName>
</protein>
<reference evidence="2 3" key="1">
    <citation type="submission" date="2015-03" db="EMBL/GenBank/DDBJ databases">
        <title>Genome sequencing of Methylobacterium tarhaniae DSM 25844.</title>
        <authorList>
            <person name="Chaudhry V."/>
            <person name="Patil P.B."/>
        </authorList>
    </citation>
    <scope>NUCLEOTIDE SEQUENCE [LARGE SCALE GENOMIC DNA]</scope>
    <source>
        <strain evidence="2 3">DSM 25844</strain>
    </source>
</reference>
<organism evidence="2 3">
    <name type="scientific">Methylobacterium tarhaniae</name>
    <dbReference type="NCBI Taxonomy" id="1187852"/>
    <lineage>
        <taxon>Bacteria</taxon>
        <taxon>Pseudomonadati</taxon>
        <taxon>Pseudomonadota</taxon>
        <taxon>Alphaproteobacteria</taxon>
        <taxon>Hyphomicrobiales</taxon>
        <taxon>Methylobacteriaceae</taxon>
        <taxon>Methylobacterium</taxon>
    </lineage>
</organism>
<evidence type="ECO:0000313" key="3">
    <source>
        <dbReference type="Proteomes" id="UP000036449"/>
    </source>
</evidence>